<evidence type="ECO:0000259" key="2">
    <source>
        <dbReference type="Pfam" id="PF06439"/>
    </source>
</evidence>
<dbReference type="Proteomes" id="UP000011135">
    <property type="component" value="Unassembled WGS sequence"/>
</dbReference>
<feature type="domain" description="3-keto-alpha-glucoside-1,2-lyase/3-keto-2-hydroxy-glucal hydratase" evidence="2">
    <location>
        <begin position="57"/>
        <end position="247"/>
    </location>
</feature>
<dbReference type="eggNOG" id="COG2133">
    <property type="taxonomic scope" value="Bacteria"/>
</dbReference>
<dbReference type="STRING" id="1237149.C900_00830"/>
<comment type="caution">
    <text evidence="3">The sequence shown here is derived from an EMBL/GenBank/DDBJ whole genome shotgun (WGS) entry which is preliminary data.</text>
</comment>
<evidence type="ECO:0000256" key="1">
    <source>
        <dbReference type="SAM" id="SignalP"/>
    </source>
</evidence>
<dbReference type="OrthoDB" id="176168at2"/>
<feature type="chain" id="PRO_5003993570" evidence="1">
    <location>
        <begin position="21"/>
        <end position="249"/>
    </location>
</feature>
<dbReference type="GO" id="GO:0016787">
    <property type="term" value="F:hydrolase activity"/>
    <property type="evidence" value="ECO:0007669"/>
    <property type="project" value="InterPro"/>
</dbReference>
<sequence>MLKTAIVTMLFGIAAYSSHAQDSKKPAEMTPEMTEQWEPEPQVVTPGTNNAAAPSDAIILFDGKDLSKWKSKNGEGDAAWPVNDGYFTVGKGDISTKQGFRDFQLHLEWSAPEKVEGEGQGRGNSGVFLQDRYEVQILDSHNNRTYSNGQAGSIYKQYPPLVNAMRKPGEWNSYDIIYTAPRFNEDGSLFSEARVTVIHNGVVIQNNAVIRGATEYIGLPKYKAHGNAPISLQDHGNPVRFRNIWIREL</sequence>
<dbReference type="InterPro" id="IPR010496">
    <property type="entry name" value="AL/BT2_dom"/>
</dbReference>
<keyword evidence="1" id="KW-0732">Signal</keyword>
<dbReference type="Pfam" id="PF06439">
    <property type="entry name" value="3keto-disac_hyd"/>
    <property type="match status" value="1"/>
</dbReference>
<evidence type="ECO:0000313" key="4">
    <source>
        <dbReference type="Proteomes" id="UP000011135"/>
    </source>
</evidence>
<dbReference type="EMBL" id="AMZN01000014">
    <property type="protein sequence ID" value="ELR72869.1"/>
    <property type="molecule type" value="Genomic_DNA"/>
</dbReference>
<dbReference type="AlphaFoldDB" id="L8JZ01"/>
<organism evidence="3 4">
    <name type="scientific">Fulvivirga imtechensis AK7</name>
    <dbReference type="NCBI Taxonomy" id="1237149"/>
    <lineage>
        <taxon>Bacteria</taxon>
        <taxon>Pseudomonadati</taxon>
        <taxon>Bacteroidota</taxon>
        <taxon>Cytophagia</taxon>
        <taxon>Cytophagales</taxon>
        <taxon>Fulvivirgaceae</taxon>
        <taxon>Fulvivirga</taxon>
    </lineage>
</organism>
<gene>
    <name evidence="3" type="ORF">C900_00830</name>
</gene>
<evidence type="ECO:0000313" key="3">
    <source>
        <dbReference type="EMBL" id="ELR72869.1"/>
    </source>
</evidence>
<dbReference type="PATRIC" id="fig|1237149.3.peg.1063"/>
<proteinExistence type="predicted"/>
<feature type="signal peptide" evidence="1">
    <location>
        <begin position="1"/>
        <end position="20"/>
    </location>
</feature>
<accession>L8JZ01</accession>
<dbReference type="Gene3D" id="2.60.120.560">
    <property type="entry name" value="Exo-inulinase, domain 1"/>
    <property type="match status" value="1"/>
</dbReference>
<keyword evidence="4" id="KW-1185">Reference proteome</keyword>
<name>L8JZ01_9BACT</name>
<reference evidence="3 4" key="1">
    <citation type="submission" date="2012-12" db="EMBL/GenBank/DDBJ databases">
        <title>Genome assembly of Fulvivirga imtechensis AK7.</title>
        <authorList>
            <person name="Nupur N."/>
            <person name="Khatri I."/>
            <person name="Kumar R."/>
            <person name="Subramanian S."/>
            <person name="Pinnaka A."/>
        </authorList>
    </citation>
    <scope>NUCLEOTIDE SEQUENCE [LARGE SCALE GENOMIC DNA]</scope>
    <source>
        <strain evidence="3 4">AK7</strain>
    </source>
</reference>
<protein>
    <submittedName>
        <fullName evidence="3">Putative multi-domain protein</fullName>
    </submittedName>
</protein>